<keyword evidence="5 7" id="KW-0067">ATP-binding</keyword>
<feature type="binding site" evidence="5">
    <location>
        <begin position="138"/>
        <end position="139"/>
    </location>
    <ligand>
        <name>ATP</name>
        <dbReference type="ChEBI" id="CHEBI:30616"/>
    </ligand>
</feature>
<keyword evidence="10" id="KW-1185">Reference proteome</keyword>
<dbReference type="CDD" id="cd01428">
    <property type="entry name" value="ADK"/>
    <property type="match status" value="1"/>
</dbReference>
<dbReference type="RefSeq" id="WP_250223494.1">
    <property type="nucleotide sequence ID" value="NZ_CP097762.1"/>
</dbReference>
<comment type="domain">
    <text evidence="5">Consists of three domains, a large central CORE domain and two small peripheral domains, NMPbind and LID, which undergo movements during catalysis. The LID domain closes over the site of phosphoryl transfer upon ATP binding. Assembling and dissambling the active center during each catalytic cycle provides an effective means to prevent ATP hydrolysis.</text>
</comment>
<evidence type="ECO:0000256" key="6">
    <source>
        <dbReference type="RuleBase" id="RU003330"/>
    </source>
</evidence>
<keyword evidence="1 5" id="KW-0808">Transferase</keyword>
<protein>
    <recommendedName>
        <fullName evidence="5 7">Adenylate kinase</fullName>
        <shortName evidence="5">AK</shortName>
        <ecNumber evidence="5 7">2.7.4.3</ecNumber>
    </recommendedName>
    <alternativeName>
        <fullName evidence="5">ATP-AMP transphosphorylase</fullName>
    </alternativeName>
    <alternativeName>
        <fullName evidence="5">ATP:AMP phosphotransferase</fullName>
    </alternativeName>
    <alternativeName>
        <fullName evidence="5">Adenylate monophosphate kinase</fullName>
    </alternativeName>
</protein>
<feature type="binding site" evidence="5">
    <location>
        <begin position="63"/>
        <end position="65"/>
    </location>
    <ligand>
        <name>AMP</name>
        <dbReference type="ChEBI" id="CHEBI:456215"/>
    </ligand>
</feature>
<dbReference type="InterPro" id="IPR007862">
    <property type="entry name" value="Adenylate_kinase_lid-dom"/>
</dbReference>
<accession>A0ABY4SWC2</accession>
<evidence type="ECO:0000259" key="8">
    <source>
        <dbReference type="Pfam" id="PF05191"/>
    </source>
</evidence>
<comment type="pathway">
    <text evidence="5">Purine metabolism; AMP biosynthesis via salvage pathway; AMP from ADP: step 1/1.</text>
</comment>
<evidence type="ECO:0000256" key="1">
    <source>
        <dbReference type="ARBA" id="ARBA00022679"/>
    </source>
</evidence>
<evidence type="ECO:0000256" key="7">
    <source>
        <dbReference type="RuleBase" id="RU003331"/>
    </source>
</evidence>
<keyword evidence="3 5" id="KW-0547">Nucleotide-binding</keyword>
<dbReference type="GO" id="GO:0004017">
    <property type="term" value="F:AMP kinase activity"/>
    <property type="evidence" value="ECO:0007669"/>
    <property type="project" value="UniProtKB-EC"/>
</dbReference>
<feature type="binding site" evidence="5">
    <location>
        <position position="37"/>
    </location>
    <ligand>
        <name>AMP</name>
        <dbReference type="ChEBI" id="CHEBI:456215"/>
    </ligand>
</feature>
<dbReference type="NCBIfam" id="TIGR01351">
    <property type="entry name" value="adk"/>
    <property type="match status" value="1"/>
</dbReference>
<keyword evidence="4 5" id="KW-0418">Kinase</keyword>
<name>A0ABY4SWC2_9ENTR</name>
<organism evidence="9 10">
    <name type="scientific">Candidatus Blochmannia ocreatus</name>
    <name type="common">nom. nud.</name>
    <dbReference type="NCBI Taxonomy" id="251538"/>
    <lineage>
        <taxon>Bacteria</taxon>
        <taxon>Pseudomonadati</taxon>
        <taxon>Pseudomonadota</taxon>
        <taxon>Gammaproteobacteria</taxon>
        <taxon>Enterobacterales</taxon>
        <taxon>Enterobacteriaceae</taxon>
        <taxon>ant endosymbionts</taxon>
        <taxon>Candidatus Blochmanniella</taxon>
    </lineage>
</organism>
<keyword evidence="2 5" id="KW-0545">Nucleotide biosynthesis</keyword>
<dbReference type="EC" id="2.7.4.3" evidence="5 7"/>
<evidence type="ECO:0000256" key="3">
    <source>
        <dbReference type="ARBA" id="ARBA00022741"/>
    </source>
</evidence>
<comment type="subunit">
    <text evidence="5 7">Monomer.</text>
</comment>
<evidence type="ECO:0000313" key="10">
    <source>
        <dbReference type="Proteomes" id="UP001056834"/>
    </source>
</evidence>
<evidence type="ECO:0000256" key="5">
    <source>
        <dbReference type="HAMAP-Rule" id="MF_00235"/>
    </source>
</evidence>
<dbReference type="InterPro" id="IPR033690">
    <property type="entry name" value="Adenylat_kinase_CS"/>
</dbReference>
<reference evidence="9" key="1">
    <citation type="submission" date="2022-05" db="EMBL/GenBank/DDBJ databases">
        <title>Impact of host demography and evolutionary history on endosymbiont molecular evolution: a test in carpenter ants (Genus Camponotus) and their Blochmannia endosymbionts.</title>
        <authorList>
            <person name="Manthey J.D."/>
            <person name="Giron J.C."/>
            <person name="Hruska J.P."/>
        </authorList>
    </citation>
    <scope>NUCLEOTIDE SEQUENCE</scope>
    <source>
        <strain evidence="9">C-006</strain>
    </source>
</reference>
<dbReference type="PANTHER" id="PTHR23359">
    <property type="entry name" value="NUCLEOTIDE KINASE"/>
    <property type="match status" value="1"/>
</dbReference>
<sequence length="221" mass="25402">MTRIVLLGPPGSGKGTQAHLISQRHNIPNISTGIILRQALHQSSYNQNDNIPKNIINVVKTGQLVQDDIIVQLINTRINKNDCHNGFLLDGFPRTIPQALYMKKYKIHINYVIEFVVSQSVVVTRITGRRVHLASGRTYHTKFNPPKNHGLDDITGDRLTIRQDDRANTIKQRLKIYYKHTKPLTLFYQKEAKNKKIQYFSINGNRTIPEIYKELINIIPN</sequence>
<comment type="similarity">
    <text evidence="5 6">Belongs to the adenylate kinase family.</text>
</comment>
<dbReference type="EMBL" id="CP097762">
    <property type="protein sequence ID" value="URJ25363.1"/>
    <property type="molecule type" value="Genomic_DNA"/>
</dbReference>
<dbReference type="Gene3D" id="3.40.50.300">
    <property type="entry name" value="P-loop containing nucleotide triphosphate hydrolases"/>
    <property type="match status" value="1"/>
</dbReference>
<feature type="binding site" evidence="5">
    <location>
        <position position="162"/>
    </location>
    <ligand>
        <name>AMP</name>
        <dbReference type="ChEBI" id="CHEBI:456215"/>
    </ligand>
</feature>
<feature type="binding site" evidence="5">
    <location>
        <position position="98"/>
    </location>
    <ligand>
        <name>AMP</name>
        <dbReference type="ChEBI" id="CHEBI:456215"/>
    </ligand>
</feature>
<dbReference type="PROSITE" id="PS00113">
    <property type="entry name" value="ADENYLATE_KINASE"/>
    <property type="match status" value="1"/>
</dbReference>
<feature type="binding site" evidence="5">
    <location>
        <begin position="11"/>
        <end position="16"/>
    </location>
    <ligand>
        <name>ATP</name>
        <dbReference type="ChEBI" id="CHEBI:30616"/>
    </ligand>
</feature>
<feature type="region of interest" description="LID" evidence="5">
    <location>
        <begin position="128"/>
        <end position="165"/>
    </location>
</feature>
<dbReference type="SUPFAM" id="SSF52540">
    <property type="entry name" value="P-loop containing nucleoside triphosphate hydrolases"/>
    <property type="match status" value="1"/>
</dbReference>
<feature type="binding site" evidence="5">
    <location>
        <position position="173"/>
    </location>
    <ligand>
        <name>AMP</name>
        <dbReference type="ChEBI" id="CHEBI:456215"/>
    </ligand>
</feature>
<feature type="domain" description="Adenylate kinase active site lid" evidence="8">
    <location>
        <begin position="129"/>
        <end position="164"/>
    </location>
</feature>
<dbReference type="Pfam" id="PF00406">
    <property type="entry name" value="ADK"/>
    <property type="match status" value="1"/>
</dbReference>
<evidence type="ECO:0000256" key="4">
    <source>
        <dbReference type="ARBA" id="ARBA00022777"/>
    </source>
</evidence>
<dbReference type="InterPro" id="IPR027417">
    <property type="entry name" value="P-loop_NTPase"/>
</dbReference>
<dbReference type="PRINTS" id="PR00094">
    <property type="entry name" value="ADENYLTKNASE"/>
</dbReference>
<feature type="binding site" evidence="5">
    <location>
        <begin position="91"/>
        <end position="94"/>
    </location>
    <ligand>
        <name>AMP</name>
        <dbReference type="ChEBI" id="CHEBI:456215"/>
    </ligand>
</feature>
<comment type="subcellular location">
    <subcellularLocation>
        <location evidence="5 7">Cytoplasm</location>
    </subcellularLocation>
</comment>
<dbReference type="HAMAP" id="MF_00235">
    <property type="entry name" value="Adenylate_kinase_Adk"/>
    <property type="match status" value="1"/>
</dbReference>
<feature type="binding site" evidence="5">
    <location>
        <position position="206"/>
    </location>
    <ligand>
        <name>ATP</name>
        <dbReference type="ChEBI" id="CHEBI:30616"/>
    </ligand>
</feature>
<dbReference type="Proteomes" id="UP001056834">
    <property type="component" value="Chromosome"/>
</dbReference>
<evidence type="ECO:0000313" key="9">
    <source>
        <dbReference type="EMBL" id="URJ25363.1"/>
    </source>
</evidence>
<keyword evidence="5" id="KW-0963">Cytoplasm</keyword>
<dbReference type="InterPro" id="IPR000850">
    <property type="entry name" value="Adenylat/UMP-CMP_kin"/>
</dbReference>
<dbReference type="NCBIfam" id="NF001379">
    <property type="entry name" value="PRK00279.1-1"/>
    <property type="match status" value="1"/>
</dbReference>
<proteinExistence type="inferred from homology"/>
<comment type="catalytic activity">
    <reaction evidence="5 7">
        <text>AMP + ATP = 2 ADP</text>
        <dbReference type="Rhea" id="RHEA:12973"/>
        <dbReference type="ChEBI" id="CHEBI:30616"/>
        <dbReference type="ChEBI" id="CHEBI:456215"/>
        <dbReference type="ChEBI" id="CHEBI:456216"/>
        <dbReference type="EC" id="2.7.4.3"/>
    </reaction>
</comment>
<dbReference type="InterPro" id="IPR006259">
    <property type="entry name" value="Adenyl_kin_sub"/>
</dbReference>
<comment type="caution">
    <text evidence="5">Lacks conserved residue(s) required for the propagation of feature annotation.</text>
</comment>
<dbReference type="Pfam" id="PF05191">
    <property type="entry name" value="ADK_lid"/>
    <property type="match status" value="1"/>
</dbReference>
<comment type="function">
    <text evidence="5">Catalyzes the reversible transfer of the terminal phosphate group between ATP and AMP. Plays an important role in cellular energy homeostasis and in adenine nucleotide metabolism.</text>
</comment>
<gene>
    <name evidence="5 9" type="primary">adk</name>
    <name evidence="9" type="ORF">M9405_01410</name>
</gene>
<feature type="binding site" evidence="5">
    <location>
        <position position="32"/>
    </location>
    <ligand>
        <name>AMP</name>
        <dbReference type="ChEBI" id="CHEBI:456215"/>
    </ligand>
</feature>
<evidence type="ECO:0000256" key="2">
    <source>
        <dbReference type="ARBA" id="ARBA00022727"/>
    </source>
</evidence>
<feature type="binding site" evidence="5">
    <location>
        <position position="129"/>
    </location>
    <ligand>
        <name>ATP</name>
        <dbReference type="ChEBI" id="CHEBI:30616"/>
    </ligand>
</feature>